<feature type="transmembrane region" description="Helical" evidence="6">
    <location>
        <begin position="20"/>
        <end position="40"/>
    </location>
</feature>
<feature type="domain" description="High-affinity branched-chain amino acid transport system permease LivHM N-terminal" evidence="7">
    <location>
        <begin position="13"/>
        <end position="111"/>
    </location>
</feature>
<dbReference type="NCBIfam" id="NF008450">
    <property type="entry name" value="PRK11301.1"/>
    <property type="match status" value="1"/>
</dbReference>
<comment type="subcellular location">
    <subcellularLocation>
        <location evidence="1">Cell membrane</location>
        <topology evidence="1">Multi-pass membrane protein</topology>
    </subcellularLocation>
</comment>
<dbReference type="Pfam" id="PF11862">
    <property type="entry name" value="DUF3382"/>
    <property type="match status" value="1"/>
</dbReference>
<dbReference type="PROSITE" id="PS51257">
    <property type="entry name" value="PROKAR_LIPOPROTEIN"/>
    <property type="match status" value="1"/>
</dbReference>
<dbReference type="RefSeq" id="WP_093521338.1">
    <property type="nucleotide sequence ID" value="NZ_FOSK01000009.1"/>
</dbReference>
<keyword evidence="9" id="KW-1185">Reference proteome</keyword>
<evidence type="ECO:0000256" key="5">
    <source>
        <dbReference type="ARBA" id="ARBA00023136"/>
    </source>
</evidence>
<feature type="transmembrane region" description="Helical" evidence="6">
    <location>
        <begin position="270"/>
        <end position="291"/>
    </location>
</feature>
<accession>A0A1I4CGQ5</accession>
<keyword evidence="5 6" id="KW-0472">Membrane</keyword>
<dbReference type="InterPro" id="IPR021807">
    <property type="entry name" value="LivHM_N"/>
</dbReference>
<evidence type="ECO:0000256" key="2">
    <source>
        <dbReference type="ARBA" id="ARBA00022475"/>
    </source>
</evidence>
<dbReference type="CDD" id="cd06581">
    <property type="entry name" value="TM_PBP1_LivM_like"/>
    <property type="match status" value="1"/>
</dbReference>
<dbReference type="PANTHER" id="PTHR30482">
    <property type="entry name" value="HIGH-AFFINITY BRANCHED-CHAIN AMINO ACID TRANSPORT SYSTEM PERMEASE"/>
    <property type="match status" value="1"/>
</dbReference>
<dbReference type="EMBL" id="FOSK01000009">
    <property type="protein sequence ID" value="SFK79943.1"/>
    <property type="molecule type" value="Genomic_DNA"/>
</dbReference>
<name>A0A1I4CGQ5_9HYPH</name>
<feature type="transmembrane region" description="Helical" evidence="6">
    <location>
        <begin position="52"/>
        <end position="74"/>
    </location>
</feature>
<evidence type="ECO:0000313" key="9">
    <source>
        <dbReference type="Proteomes" id="UP000199598"/>
    </source>
</evidence>
<keyword evidence="2" id="KW-1003">Cell membrane</keyword>
<keyword evidence="3 6" id="KW-0812">Transmembrane</keyword>
<feature type="transmembrane region" description="Helical" evidence="6">
    <location>
        <begin position="210"/>
        <end position="230"/>
    </location>
</feature>
<evidence type="ECO:0000256" key="6">
    <source>
        <dbReference type="SAM" id="Phobius"/>
    </source>
</evidence>
<evidence type="ECO:0000256" key="1">
    <source>
        <dbReference type="ARBA" id="ARBA00004651"/>
    </source>
</evidence>
<feature type="transmembrane region" description="Helical" evidence="6">
    <location>
        <begin position="131"/>
        <end position="155"/>
    </location>
</feature>
<feature type="transmembrane region" description="Helical" evidence="6">
    <location>
        <begin position="397"/>
        <end position="414"/>
    </location>
</feature>
<evidence type="ECO:0000256" key="3">
    <source>
        <dbReference type="ARBA" id="ARBA00022692"/>
    </source>
</evidence>
<evidence type="ECO:0000256" key="4">
    <source>
        <dbReference type="ARBA" id="ARBA00022989"/>
    </source>
</evidence>
<feature type="transmembrane region" description="Helical" evidence="6">
    <location>
        <begin position="175"/>
        <end position="198"/>
    </location>
</feature>
<keyword evidence="4 6" id="KW-1133">Transmembrane helix</keyword>
<organism evidence="8 9">
    <name type="scientific">Pseudovibrio ascidiaceicola</name>
    <dbReference type="NCBI Taxonomy" id="285279"/>
    <lineage>
        <taxon>Bacteria</taxon>
        <taxon>Pseudomonadati</taxon>
        <taxon>Pseudomonadota</taxon>
        <taxon>Alphaproteobacteria</taxon>
        <taxon>Hyphomicrobiales</taxon>
        <taxon>Stappiaceae</taxon>
        <taxon>Pseudovibrio</taxon>
    </lineage>
</organism>
<dbReference type="Proteomes" id="UP000199598">
    <property type="component" value="Unassembled WGS sequence"/>
</dbReference>
<dbReference type="InterPro" id="IPR001851">
    <property type="entry name" value="ABC_transp_permease"/>
</dbReference>
<feature type="transmembrane region" description="Helical" evidence="6">
    <location>
        <begin position="325"/>
        <end position="348"/>
    </location>
</feature>
<feature type="transmembrane region" description="Helical" evidence="6">
    <location>
        <begin position="100"/>
        <end position="119"/>
    </location>
</feature>
<comment type="caution">
    <text evidence="8">The sequence shown here is derived from an EMBL/GenBank/DDBJ whole genome shotgun (WGS) entry which is preliminary data.</text>
</comment>
<evidence type="ECO:0000313" key="8">
    <source>
        <dbReference type="EMBL" id="SFK79943.1"/>
    </source>
</evidence>
<dbReference type="PANTHER" id="PTHR30482:SF20">
    <property type="entry name" value="HIGH-AFFINITY BRANCHED-CHAIN AMINO ACID TRANSPORT SYSTEM PERMEASE PROTEIN LIVM"/>
    <property type="match status" value="1"/>
</dbReference>
<reference evidence="8 9" key="1">
    <citation type="submission" date="2016-10" db="EMBL/GenBank/DDBJ databases">
        <authorList>
            <person name="Varghese N."/>
            <person name="Submissions S."/>
        </authorList>
    </citation>
    <scope>NUCLEOTIDE SEQUENCE [LARGE SCALE GENOMIC DNA]</scope>
    <source>
        <strain evidence="8 9">DSM 16392</strain>
    </source>
</reference>
<protein>
    <submittedName>
        <fullName evidence="8">Amino acid/amide ABC transporter membrane protein 2, HAAT family (TC 3.A.1.4.-)</fullName>
    </submittedName>
</protein>
<feature type="transmembrane region" description="Helical" evidence="6">
    <location>
        <begin position="360"/>
        <end position="385"/>
    </location>
</feature>
<sequence>MQARQKDSLLVASVKDSLGAAVITFALACVMVGLRVDVASGRGAELFLEHRWLAVAVAVLIVFAGRLAMNIFFWKREDPPSLNLSGLMPKGGLGANSSNIIKYGLLGLAVVLPFVLMFWLGARGSRQYIDLAILVLTYVMLGWGLNIVVGLAGLLDLGYVAFYAVGAYSYALLAHYFGFSFWLCLPLAGILAAFWGIILGFPVLRLRGDYLAIVTLAFGEIIRVVLLNWYQFTGGPDGLSGIPRPSFFGLEFSRGEGGFASFFGLDYSSIHRIIFLYYLIFAMALFTNFVTMRLRRMPIGRAWEALREDEIACRALGINTTNTKLTAFALGAMFAGFAGSFFATRQGFISPESFTFLESAIILAIVVLGGLGSQIGVVIAAIVMIGGFEFFREFEEYRMLVFGMIMVVIMVWKPRGLISSRTPSVALSKNAKGISADLVQEGHG</sequence>
<dbReference type="Pfam" id="PF02653">
    <property type="entry name" value="BPD_transp_2"/>
    <property type="match status" value="1"/>
</dbReference>
<dbReference type="InterPro" id="IPR043428">
    <property type="entry name" value="LivM-like"/>
</dbReference>
<evidence type="ECO:0000259" key="7">
    <source>
        <dbReference type="Pfam" id="PF11862"/>
    </source>
</evidence>
<proteinExistence type="predicted"/>
<gene>
    <name evidence="8" type="ORF">SAMN04488518_109130</name>
</gene>